<dbReference type="Gene3D" id="3.40.50.300">
    <property type="entry name" value="P-loop containing nucleotide triphosphate hydrolases"/>
    <property type="match status" value="1"/>
</dbReference>
<dbReference type="GO" id="GO:0006897">
    <property type="term" value="P:endocytosis"/>
    <property type="evidence" value="ECO:0007669"/>
    <property type="project" value="TreeGrafter"/>
</dbReference>
<feature type="domain" description="Dynamin-type G" evidence="6">
    <location>
        <begin position="24"/>
        <end position="296"/>
    </location>
</feature>
<feature type="compositionally biased region" description="Basic and acidic residues" evidence="4">
    <location>
        <begin position="74"/>
        <end position="97"/>
    </location>
</feature>
<dbReference type="Pfam" id="PF00350">
    <property type="entry name" value="Dynamin_N"/>
    <property type="match status" value="1"/>
</dbReference>
<evidence type="ECO:0000256" key="4">
    <source>
        <dbReference type="SAM" id="MobiDB-lite"/>
    </source>
</evidence>
<dbReference type="PROSITE" id="PS51388">
    <property type="entry name" value="GED"/>
    <property type="match status" value="1"/>
</dbReference>
<dbReference type="PRINTS" id="PR00195">
    <property type="entry name" value="DYNAMIN"/>
</dbReference>
<dbReference type="GO" id="GO:0016020">
    <property type="term" value="C:membrane"/>
    <property type="evidence" value="ECO:0007669"/>
    <property type="project" value="TreeGrafter"/>
</dbReference>
<dbReference type="InterPro" id="IPR001401">
    <property type="entry name" value="Dynamin_GTPase"/>
</dbReference>
<dbReference type="Pfam" id="PF02212">
    <property type="entry name" value="GED"/>
    <property type="match status" value="1"/>
</dbReference>
<organism evidence="7 8">
    <name type="scientific">Linderina pennispora</name>
    <dbReference type="NCBI Taxonomy" id="61395"/>
    <lineage>
        <taxon>Eukaryota</taxon>
        <taxon>Fungi</taxon>
        <taxon>Fungi incertae sedis</taxon>
        <taxon>Zoopagomycota</taxon>
        <taxon>Kickxellomycotina</taxon>
        <taxon>Kickxellomycetes</taxon>
        <taxon>Kickxellales</taxon>
        <taxon>Kickxellaceae</taxon>
        <taxon>Linderina</taxon>
    </lineage>
</organism>
<evidence type="ECO:0000313" key="7">
    <source>
        <dbReference type="EMBL" id="ORX71346.1"/>
    </source>
</evidence>
<dbReference type="PROSITE" id="PS00410">
    <property type="entry name" value="G_DYNAMIN_1"/>
    <property type="match status" value="1"/>
</dbReference>
<feature type="region of interest" description="Disordered" evidence="4">
    <location>
        <begin position="70"/>
        <end position="105"/>
    </location>
</feature>
<dbReference type="CDD" id="cd08771">
    <property type="entry name" value="DLP_1"/>
    <property type="match status" value="1"/>
</dbReference>
<sequence length="664" mass="73846">MDEQLIKTVNKLQDAFATVGVQNPVDLPQIVVIGSQSSGKSSVLENIVGRDFLPRGTGIVTRRPLVLQLINRPASEKPKDNAKKDDGKKDDSKRDSEENPDEWGEFLHLPGKKFYNFDEIREEIVHDTEVKTGKNLGISPLPINLRVFSPRVLTLTLVDLPGLTKVPVGDQPRDIERQIREMITKYITKPNAIILAVTAANTDLANSDGLKLAREVDPDGTRTIGVLTKVDLMDKGTDVIDILAGRVIPLRLGYVPVRDFFESHPSYQSKAQYCGTPFLARKLNMLLMHHIKITLPEIKAKIAAALAKYQNELEQLGDPLSDAAGQAANTTLSIITEFCNDFRGALEGQSTDLSTYELSGGARISFVFHELYSNGVKAIDPLEHVKDSDIRTILYNSSGAFEVIVKQQIKRLEEPSLKCVSMTYDELVRIVNQLLAKPSFKRFPQLREQFNTVVLTFLKNATLPTNKLVQDLVAMEQCYVNTAHPDFISGQRAITIVNDRMHPPKPAQQNGPGGAPGRPSLSIPPERSLDEEMNLPKDSGFFGSFWGKNSKKRPTVMDAPPSVLKASGTLSEREQQETEVIKLLIQSYFNIVKRTAIDMIPKAIMLKLVSYAKEGLQRELLKELYNPEALADLLKESESTVARRNECKKMIEALKRADAIVSSV</sequence>
<comment type="similarity">
    <text evidence="3">Belongs to the TRAFAC class dynamin-like GTPase superfamily. Dynamin/Fzo/YdjA family.</text>
</comment>
<dbReference type="GO" id="GO:0005777">
    <property type="term" value="C:peroxisome"/>
    <property type="evidence" value="ECO:0007669"/>
    <property type="project" value="TreeGrafter"/>
</dbReference>
<proteinExistence type="inferred from homology"/>
<dbReference type="AlphaFoldDB" id="A0A1Y1WDN3"/>
<dbReference type="Gene3D" id="1.20.120.1240">
    <property type="entry name" value="Dynamin, middle domain"/>
    <property type="match status" value="1"/>
</dbReference>
<dbReference type="InterPro" id="IPR020850">
    <property type="entry name" value="GED_dom"/>
</dbReference>
<reference evidence="7 8" key="1">
    <citation type="submission" date="2016-07" db="EMBL/GenBank/DDBJ databases">
        <title>Pervasive Adenine N6-methylation of Active Genes in Fungi.</title>
        <authorList>
            <consortium name="DOE Joint Genome Institute"/>
            <person name="Mondo S.J."/>
            <person name="Dannebaum R.O."/>
            <person name="Kuo R.C."/>
            <person name="Labutti K."/>
            <person name="Haridas S."/>
            <person name="Kuo A."/>
            <person name="Salamov A."/>
            <person name="Ahrendt S.R."/>
            <person name="Lipzen A."/>
            <person name="Sullivan W."/>
            <person name="Andreopoulos W.B."/>
            <person name="Clum A."/>
            <person name="Lindquist E."/>
            <person name="Daum C."/>
            <person name="Ramamoorthy G.K."/>
            <person name="Gryganskyi A."/>
            <person name="Culley D."/>
            <person name="Magnuson J.K."/>
            <person name="James T.Y."/>
            <person name="O'Malley M.A."/>
            <person name="Stajich J.E."/>
            <person name="Spatafora J.W."/>
            <person name="Visel A."/>
            <person name="Grigoriev I.V."/>
        </authorList>
    </citation>
    <scope>NUCLEOTIDE SEQUENCE [LARGE SCALE GENOMIC DNA]</scope>
    <source>
        <strain evidence="7 8">ATCC 12442</strain>
    </source>
</reference>
<dbReference type="EMBL" id="MCFD01000004">
    <property type="protein sequence ID" value="ORX71346.1"/>
    <property type="molecule type" value="Genomic_DNA"/>
</dbReference>
<dbReference type="PROSITE" id="PS51718">
    <property type="entry name" value="G_DYNAMIN_2"/>
    <property type="match status" value="1"/>
</dbReference>
<comment type="caution">
    <text evidence="7">The sequence shown here is derived from an EMBL/GenBank/DDBJ whole genome shotgun (WGS) entry which is preliminary data.</text>
</comment>
<protein>
    <submittedName>
        <fullName evidence="7">Uncharacterized protein</fullName>
    </submittedName>
</protein>
<dbReference type="InterPro" id="IPR019762">
    <property type="entry name" value="Dynamin_GTPase_CS"/>
</dbReference>
<dbReference type="Pfam" id="PF01031">
    <property type="entry name" value="Dynamin_M"/>
    <property type="match status" value="1"/>
</dbReference>
<dbReference type="InterPro" id="IPR022812">
    <property type="entry name" value="Dynamin"/>
</dbReference>
<dbReference type="GO" id="GO:0000266">
    <property type="term" value="P:mitochondrial fission"/>
    <property type="evidence" value="ECO:0007669"/>
    <property type="project" value="TreeGrafter"/>
</dbReference>
<dbReference type="InterPro" id="IPR030381">
    <property type="entry name" value="G_DYNAMIN_dom"/>
</dbReference>
<dbReference type="InterPro" id="IPR045063">
    <property type="entry name" value="Dynamin_N"/>
</dbReference>
<feature type="domain" description="GED" evidence="5">
    <location>
        <begin position="578"/>
        <end position="664"/>
    </location>
</feature>
<accession>A0A1Y1WDN3</accession>
<evidence type="ECO:0000313" key="8">
    <source>
        <dbReference type="Proteomes" id="UP000193922"/>
    </source>
</evidence>
<gene>
    <name evidence="7" type="ORF">DL89DRAFT_277853</name>
</gene>
<dbReference type="PANTHER" id="PTHR11566:SF220">
    <property type="entry name" value="VACUOLAR PROTEIN SORTING-ASSOCIATED PROTEIN 1"/>
    <property type="match status" value="1"/>
</dbReference>
<dbReference type="SMART" id="SM00302">
    <property type="entry name" value="GED"/>
    <property type="match status" value="1"/>
</dbReference>
<dbReference type="GeneID" id="63806118"/>
<evidence type="ECO:0000256" key="2">
    <source>
        <dbReference type="ARBA" id="ARBA00023134"/>
    </source>
</evidence>
<name>A0A1Y1WDN3_9FUNG</name>
<evidence type="ECO:0000256" key="1">
    <source>
        <dbReference type="ARBA" id="ARBA00022741"/>
    </source>
</evidence>
<dbReference type="InterPro" id="IPR000375">
    <property type="entry name" value="Dynamin_stalk"/>
</dbReference>
<evidence type="ECO:0000259" key="6">
    <source>
        <dbReference type="PROSITE" id="PS51718"/>
    </source>
</evidence>
<dbReference type="RefSeq" id="XP_040744861.1">
    <property type="nucleotide sequence ID" value="XM_040889470.1"/>
</dbReference>
<dbReference type="GO" id="GO:0003924">
    <property type="term" value="F:GTPase activity"/>
    <property type="evidence" value="ECO:0007669"/>
    <property type="project" value="InterPro"/>
</dbReference>
<dbReference type="InterPro" id="IPR003130">
    <property type="entry name" value="GED"/>
</dbReference>
<keyword evidence="8" id="KW-1185">Reference proteome</keyword>
<keyword evidence="1 3" id="KW-0547">Nucleotide-binding</keyword>
<dbReference type="GO" id="GO:0016559">
    <property type="term" value="P:peroxisome fission"/>
    <property type="evidence" value="ECO:0007669"/>
    <property type="project" value="TreeGrafter"/>
</dbReference>
<evidence type="ECO:0000256" key="3">
    <source>
        <dbReference type="RuleBase" id="RU003932"/>
    </source>
</evidence>
<dbReference type="PANTHER" id="PTHR11566">
    <property type="entry name" value="DYNAMIN"/>
    <property type="match status" value="1"/>
</dbReference>
<dbReference type="SUPFAM" id="SSF52540">
    <property type="entry name" value="P-loop containing nucleoside triphosphate hydrolases"/>
    <property type="match status" value="1"/>
</dbReference>
<dbReference type="Proteomes" id="UP000193922">
    <property type="component" value="Unassembled WGS sequence"/>
</dbReference>
<dbReference type="STRING" id="61395.A0A1Y1WDN3"/>
<dbReference type="GO" id="GO:0008017">
    <property type="term" value="F:microtubule binding"/>
    <property type="evidence" value="ECO:0007669"/>
    <property type="project" value="TreeGrafter"/>
</dbReference>
<dbReference type="GO" id="GO:0005525">
    <property type="term" value="F:GTP binding"/>
    <property type="evidence" value="ECO:0007669"/>
    <property type="project" value="UniProtKB-KW"/>
</dbReference>
<dbReference type="GO" id="GO:0005874">
    <property type="term" value="C:microtubule"/>
    <property type="evidence" value="ECO:0007669"/>
    <property type="project" value="TreeGrafter"/>
</dbReference>
<dbReference type="GO" id="GO:0048312">
    <property type="term" value="P:intracellular distribution of mitochondria"/>
    <property type="evidence" value="ECO:0007669"/>
    <property type="project" value="TreeGrafter"/>
</dbReference>
<keyword evidence="2 3" id="KW-0342">GTP-binding</keyword>
<dbReference type="InterPro" id="IPR027417">
    <property type="entry name" value="P-loop_NTPase"/>
</dbReference>
<dbReference type="OrthoDB" id="5061070at2759"/>
<dbReference type="SMART" id="SM00053">
    <property type="entry name" value="DYNc"/>
    <property type="match status" value="1"/>
</dbReference>
<evidence type="ECO:0000259" key="5">
    <source>
        <dbReference type="PROSITE" id="PS51388"/>
    </source>
</evidence>
<feature type="region of interest" description="Disordered" evidence="4">
    <location>
        <begin position="501"/>
        <end position="533"/>
    </location>
</feature>